<dbReference type="GO" id="GO:0000462">
    <property type="term" value="P:maturation of SSU-rRNA from tricistronic rRNA transcript (SSU-rRNA, 5.8S rRNA, LSU-rRNA)"/>
    <property type="evidence" value="ECO:0007669"/>
    <property type="project" value="TreeGrafter"/>
</dbReference>
<keyword evidence="3 7" id="KW-0690">Ribosome biogenesis</keyword>
<dbReference type="InterPro" id="IPR012954">
    <property type="entry name" value="BP28_C_dom"/>
</dbReference>
<dbReference type="InterPro" id="IPR040191">
    <property type="entry name" value="UTP10"/>
</dbReference>
<feature type="region of interest" description="Disordered" evidence="8">
    <location>
        <begin position="1146"/>
        <end position="1167"/>
    </location>
</feature>
<dbReference type="Proteomes" id="UP001163046">
    <property type="component" value="Unassembled WGS sequence"/>
</dbReference>
<dbReference type="SMART" id="SM01036">
    <property type="entry name" value="BP28CT"/>
    <property type="match status" value="1"/>
</dbReference>
<keyword evidence="11" id="KW-1185">Reference proteome</keyword>
<evidence type="ECO:0000256" key="8">
    <source>
        <dbReference type="SAM" id="MobiDB-lite"/>
    </source>
</evidence>
<dbReference type="Pfam" id="PF12397">
    <property type="entry name" value="U3snoRNP10"/>
    <property type="match status" value="1"/>
</dbReference>
<comment type="caution">
    <text evidence="10">The sequence shown here is derived from an EMBL/GenBank/DDBJ whole genome shotgun (WGS) entry which is preliminary data.</text>
</comment>
<dbReference type="GO" id="GO:0034455">
    <property type="term" value="C:t-UTP complex"/>
    <property type="evidence" value="ECO:0007669"/>
    <property type="project" value="TreeGrafter"/>
</dbReference>
<dbReference type="PANTHER" id="PTHR13457">
    <property type="entry name" value="BAP28"/>
    <property type="match status" value="1"/>
</dbReference>
<feature type="domain" description="BP28 C-terminal" evidence="9">
    <location>
        <begin position="1842"/>
        <end position="1999"/>
    </location>
</feature>
<sequence length="2133" mass="238030">MSSLAKQLKQLQIPGSLPSTATAKASKKASLLFDSKEAADIDNETVFSLGLNGLEELKVIEPSFATFDNSLFGDTSKSLERALQSKDVNEKLDKHISKFLQYLSPYFLLKPAHKVLEWLIRRFQIHVYNVDSLLTCILPYHETNMFARVVQLLSIRDPSSKWNWLRPIQKDGVPLSKTAFLQHCISDPAFFAIICEMVMEGIKLEIPPSSSRVLFTFYTSTTVGVLDMMPNVTEKFITQLLPHLLGGLKSGLSEMVAASYMITAQLCFRCNMEENLVKSLTDSICKNLKPGLAVEGLSCLTYICQSQGLKKLSKKSFKALLKLPNLDKTLHQLSSTHNITPLLEVFVPQLVSNGVKNVLAEPEQSDFYMKPLLEIALDLLKNLEFDRSMVVAIGRTLFEEYCSARKTLGADESQIGKLNEKVKELVQALEKRYPTELEKAIEAHLGSLRGTEDISEEGAGDVVAEGSIWTMDLVSLALAGVKSQVIPDSNTTLVLSLHHPQAKVRQMAVKHLGDLLTGKEGLSEDKQFISDSLLSRLQDDDPAVVACVLKLGQVLVDNLPGDQFVDEMFKLLDKKSSEWDEVRKEASLLLVGDWVNGAASSLVNKIVFGLLPRLLLYPKSQKTAIQLSSTVSKSALATKHTLLSGMKEFVKKKEWKSCGSSSDLDKLALASSLLINWLGENLMKLNPMQHLEMAMSMIMHAKGLADDNLFHPLLRCLLGRVVSMATDLHRWAMCQMVTEFILPDLWKVTKLQGSYETPKLAEILGKHSTKRLNHAKGAITLWLCGNVLRKLTVNPDASSGHWWSFQNTSFNPERMYTKLLTSLFEVVAFGSGTSTPHQVLFKGLLQDLFECHLADKLVLLKFLGHLWCQNPHRGGQGVSALLQVQCLHIANACLGSMSGKTVKELTKSTCTVLPSLLVPLCSPISAVRNAEELSADPEQLHRILGEFFAPLTSHSKPHSKPSAHMKTVKNTLNFMLHHLVSSETPSYVKRIMLSSLRSVVTQDVLQTMLPVLGQLLDKCEDTRPFLNEDESVLLQLIVQKYTPDTVTLLQANPPCWKMLLRVLSLRAAVHSGHPAPIMTALGQISNRFFQAIPSEEVKQHLFKILVDTLLETKDVVIGNAAKSSLMKLSLTADLINEEMCKLIARNDNEPKKKKTKRSQQVHEDDENEITHRLHRVTVILELLQHKINIEEPHRLLPTLFATLSRCVELDHSQTTSEYIMQLVFSLINNICHKLSPNNSSAPAELVAEDQFDVELIVQCIRSSESPQTHNQALLLLATAAKLFPEKVLHNVMSIFTFMGASVVRQDDSYSFEVITKTLDTVFPALIQAGEKQQLPQQTRKDSVSLNDIVAMLIRVFVDASPHIPEHRQLPLFTHLISTIGSTQFLHVALILLLEKHVVQGPTTPDEKQTTAVKNPLGADFCLSLCHNFDLNVQVEAMLKLLQYIDQLPLEKPEGRRHKPRMTRKSASSFLAVTPLFDVDSHSAKHLRQFKYASVSLIPSLLNSDEFANKVQVQEEMLNSLFLRLLEDTLNFMTKTAQHGDQATQDATGKFWKALLHKTYEIVDKVNLLLPASVFFDVIKKLLHSSNGTVRRKTMELLNSKLSHNAGSHPSDQVEALLSLVTELLVISRGTGDSEESIINKQTALYSLKLLSRLLSKEHPSEFKEVMTTSIDVFSSKNANAQVASSALLCAAEVVTGLKAHCIPFLPQLMPSVIKLLKTTGKERNNLLTLCGVTALCKAAEALPHFLSPYLVDILIQVTRPSLTGGEVTEGQQEQAEVTKHSSVDAQLKDRLILLRKELACNISPRVLISAVSECYSSVVATQKECVAALMSVLAECVNGMKKDDIKTYQSNLFTLFLEALDFRVHHDLEEDDDLVNRTEGSVIDAFLCLVVKLSEASFRPMFLRLIDWATRASSSKERLLVFYRLCDSVAVKLKGLFVLFAGYLVKNCASLLDAINISKTDENIFLDESKDRGIHKTCSLLKYVLDCLHKCFMYDTHGFLDSDRFQCLMQPLVDQIENSLGGEDESKERLSNHLTPCLAQFAVASGSDAQWKPLNYQVLLKTRHSSALVRFAALKVLEGFHSRLGEDFMVLLPETIPFLAELMEDECFEVEEQCQHVISEIEQVLGEPLQKYF</sequence>
<reference evidence="10" key="1">
    <citation type="submission" date="2023-01" db="EMBL/GenBank/DDBJ databases">
        <title>Genome assembly of the deep-sea coral Lophelia pertusa.</title>
        <authorList>
            <person name="Herrera S."/>
            <person name="Cordes E."/>
        </authorList>
    </citation>
    <scope>NUCLEOTIDE SEQUENCE</scope>
    <source>
        <strain evidence="10">USNM1676648</strain>
        <tissue evidence="10">Polyp</tissue>
    </source>
</reference>
<dbReference type="GO" id="GO:0016874">
    <property type="term" value="F:ligase activity"/>
    <property type="evidence" value="ECO:0007669"/>
    <property type="project" value="UniProtKB-KW"/>
</dbReference>
<keyword evidence="10" id="KW-0436">Ligase</keyword>
<dbReference type="InterPro" id="IPR011989">
    <property type="entry name" value="ARM-like"/>
</dbReference>
<evidence type="ECO:0000313" key="10">
    <source>
        <dbReference type="EMBL" id="KAJ7330602.1"/>
    </source>
</evidence>
<dbReference type="InterPro" id="IPR056473">
    <property type="entry name" value="HEAT_Utp10/HEAT1"/>
</dbReference>
<proteinExistence type="inferred from homology"/>
<dbReference type="Pfam" id="PF23243">
    <property type="entry name" value="HEAT_HEATR1"/>
    <property type="match status" value="1"/>
</dbReference>
<dbReference type="Gene3D" id="1.25.10.10">
    <property type="entry name" value="Leucine-rich Repeat Variant"/>
    <property type="match status" value="3"/>
</dbReference>
<keyword evidence="4 7" id="KW-0698">rRNA processing</keyword>
<comment type="similarity">
    <text evidence="2 7">Belongs to the HEATR1/UTP10 family.</text>
</comment>
<dbReference type="InterPro" id="IPR016024">
    <property type="entry name" value="ARM-type_fold"/>
</dbReference>
<evidence type="ECO:0000313" key="11">
    <source>
        <dbReference type="Proteomes" id="UP001163046"/>
    </source>
</evidence>
<evidence type="ECO:0000256" key="2">
    <source>
        <dbReference type="ARBA" id="ARBA00010559"/>
    </source>
</evidence>
<dbReference type="GO" id="GO:0030686">
    <property type="term" value="C:90S preribosome"/>
    <property type="evidence" value="ECO:0007669"/>
    <property type="project" value="TreeGrafter"/>
</dbReference>
<accession>A0A9W9YE13</accession>
<dbReference type="Pfam" id="PF08146">
    <property type="entry name" value="BP28CT"/>
    <property type="match status" value="1"/>
</dbReference>
<keyword evidence="5 7" id="KW-0539">Nucleus</keyword>
<name>A0A9W9YE13_9CNID</name>
<dbReference type="SUPFAM" id="SSF48371">
    <property type="entry name" value="ARM repeat"/>
    <property type="match status" value="2"/>
</dbReference>
<evidence type="ECO:0000256" key="1">
    <source>
        <dbReference type="ARBA" id="ARBA00004604"/>
    </source>
</evidence>
<dbReference type="GO" id="GO:0032040">
    <property type="term" value="C:small-subunit processome"/>
    <property type="evidence" value="ECO:0007669"/>
    <property type="project" value="TreeGrafter"/>
</dbReference>
<gene>
    <name evidence="10" type="primary">HEATR1</name>
    <name evidence="10" type="ORF">OS493_022217</name>
</gene>
<dbReference type="GO" id="GO:0030515">
    <property type="term" value="F:snoRNA binding"/>
    <property type="evidence" value="ECO:0007669"/>
    <property type="project" value="TreeGrafter"/>
</dbReference>
<evidence type="ECO:0000256" key="3">
    <source>
        <dbReference type="ARBA" id="ARBA00022517"/>
    </source>
</evidence>
<dbReference type="GO" id="GO:0045943">
    <property type="term" value="P:positive regulation of transcription by RNA polymerase I"/>
    <property type="evidence" value="ECO:0007669"/>
    <property type="project" value="TreeGrafter"/>
</dbReference>
<dbReference type="OrthoDB" id="6022262at2759"/>
<comment type="function">
    <text evidence="7">Involved in nucleolar processing of pre-18S ribosomal RNA.</text>
</comment>
<evidence type="ECO:0000256" key="6">
    <source>
        <dbReference type="ARBA" id="ARBA00023274"/>
    </source>
</evidence>
<evidence type="ECO:0000256" key="4">
    <source>
        <dbReference type="ARBA" id="ARBA00022552"/>
    </source>
</evidence>
<dbReference type="EMBL" id="MU827792">
    <property type="protein sequence ID" value="KAJ7330602.1"/>
    <property type="molecule type" value="Genomic_DNA"/>
</dbReference>
<dbReference type="PANTHER" id="PTHR13457:SF1">
    <property type="entry name" value="HEAT REPEAT-CONTAINING PROTEIN 1"/>
    <property type="match status" value="1"/>
</dbReference>
<evidence type="ECO:0000259" key="9">
    <source>
        <dbReference type="SMART" id="SM01036"/>
    </source>
</evidence>
<evidence type="ECO:0000256" key="7">
    <source>
        <dbReference type="RuleBase" id="RU367065"/>
    </source>
</evidence>
<evidence type="ECO:0000256" key="5">
    <source>
        <dbReference type="ARBA" id="ARBA00023242"/>
    </source>
</evidence>
<organism evidence="10 11">
    <name type="scientific">Desmophyllum pertusum</name>
    <dbReference type="NCBI Taxonomy" id="174260"/>
    <lineage>
        <taxon>Eukaryota</taxon>
        <taxon>Metazoa</taxon>
        <taxon>Cnidaria</taxon>
        <taxon>Anthozoa</taxon>
        <taxon>Hexacorallia</taxon>
        <taxon>Scleractinia</taxon>
        <taxon>Caryophylliina</taxon>
        <taxon>Caryophylliidae</taxon>
        <taxon>Desmophyllum</taxon>
    </lineage>
</organism>
<dbReference type="InterPro" id="IPR022125">
    <property type="entry name" value="U3snoRNP10_N"/>
</dbReference>
<keyword evidence="6 7" id="KW-0687">Ribonucleoprotein</keyword>
<protein>
    <recommendedName>
        <fullName evidence="7">HEAT repeat-containing protein 1</fullName>
    </recommendedName>
</protein>
<comment type="subcellular location">
    <subcellularLocation>
        <location evidence="1 7">Nucleus</location>
        <location evidence="1 7">Nucleolus</location>
    </subcellularLocation>
</comment>